<accession>A0A1G1Y3J9</accession>
<keyword evidence="2" id="KW-0472">Membrane</keyword>
<dbReference type="EMBL" id="MHIG01000033">
    <property type="protein sequence ID" value="OGY46396.1"/>
    <property type="molecule type" value="Genomic_DNA"/>
</dbReference>
<evidence type="ECO:0000313" key="3">
    <source>
        <dbReference type="EMBL" id="OGY46396.1"/>
    </source>
</evidence>
<evidence type="ECO:0000256" key="1">
    <source>
        <dbReference type="SAM" id="Coils"/>
    </source>
</evidence>
<evidence type="ECO:0000256" key="2">
    <source>
        <dbReference type="SAM" id="Phobius"/>
    </source>
</evidence>
<organism evidence="3 4">
    <name type="scientific">Candidatus Buchananbacteria bacterium RIFCSPHIGHO2_01_FULL_47_11b</name>
    <dbReference type="NCBI Taxonomy" id="1797537"/>
    <lineage>
        <taxon>Bacteria</taxon>
        <taxon>Candidatus Buchananiibacteriota</taxon>
    </lineage>
</organism>
<keyword evidence="2" id="KW-0812">Transmembrane</keyword>
<gene>
    <name evidence="3" type="ORF">A2840_00850</name>
</gene>
<name>A0A1G1Y3J9_9BACT</name>
<sequence length="261" mass="29630">MGEEKLHQPTEKIIEIKDEPRIDLKQRPTVNLLAALLGLFGGGKKSKRIRGADLPTSLKGEKKHKDKENRQNLDVNLMPEDVAAKIDIAFPKKFGGTITTLLVVGLFIAGSYVGLLWYQNRLDQQIEAIEKDIHDLDAKITSAEVRQTEIIDLQERLKLIRELLENHVYWTKFFEMLEQNTIQEVYYTNFSMTGTDRLILSAIGRDFSSAAKQMVVFQNAREFISDVRIDAVSGELDQNDNVVRTNFNIVLTIAPGVFTQP</sequence>
<dbReference type="AlphaFoldDB" id="A0A1G1Y3J9"/>
<reference evidence="3 4" key="1">
    <citation type="journal article" date="2016" name="Nat. Commun.">
        <title>Thousands of microbial genomes shed light on interconnected biogeochemical processes in an aquifer system.</title>
        <authorList>
            <person name="Anantharaman K."/>
            <person name="Brown C.T."/>
            <person name="Hug L.A."/>
            <person name="Sharon I."/>
            <person name="Castelle C.J."/>
            <person name="Probst A.J."/>
            <person name="Thomas B.C."/>
            <person name="Singh A."/>
            <person name="Wilkins M.J."/>
            <person name="Karaoz U."/>
            <person name="Brodie E.L."/>
            <person name="Williams K.H."/>
            <person name="Hubbard S.S."/>
            <person name="Banfield J.F."/>
        </authorList>
    </citation>
    <scope>NUCLEOTIDE SEQUENCE [LARGE SCALE GENOMIC DNA]</scope>
</reference>
<feature type="coiled-coil region" evidence="1">
    <location>
        <begin position="119"/>
        <end position="146"/>
    </location>
</feature>
<dbReference type="Proteomes" id="UP000178385">
    <property type="component" value="Unassembled WGS sequence"/>
</dbReference>
<keyword evidence="2" id="KW-1133">Transmembrane helix</keyword>
<feature type="transmembrane region" description="Helical" evidence="2">
    <location>
        <begin position="94"/>
        <end position="118"/>
    </location>
</feature>
<proteinExistence type="predicted"/>
<keyword evidence="1" id="KW-0175">Coiled coil</keyword>
<comment type="caution">
    <text evidence="3">The sequence shown here is derived from an EMBL/GenBank/DDBJ whole genome shotgun (WGS) entry which is preliminary data.</text>
</comment>
<protein>
    <submittedName>
        <fullName evidence="3">Uncharacterized protein</fullName>
    </submittedName>
</protein>
<evidence type="ECO:0000313" key="4">
    <source>
        <dbReference type="Proteomes" id="UP000178385"/>
    </source>
</evidence>